<evidence type="ECO:0000313" key="4">
    <source>
        <dbReference type="WBParaSite" id="BPAG_0001346401-mRNA-1"/>
    </source>
</evidence>
<feature type="signal peptide" evidence="1">
    <location>
        <begin position="1"/>
        <end position="22"/>
    </location>
</feature>
<sequence length="158" mass="18570">MVALFHCFKILIVSFFQQKLKGLQVAFVGDMIGSTISLLCYSSFFQQQYEECDNSDYCFFLEDYPILDPTDTQNHTRSCERRGYCKTLVENLNGKILTKYGLTHKCGTFMANEKTYADLCCCNYNWCNRLKVNELPLVMDSKKMKRNRARKWEEKNEI</sequence>
<keyword evidence="3" id="KW-1185">Reference proteome</keyword>
<protein>
    <submittedName>
        <fullName evidence="4">Activin_recp domain-containing protein</fullName>
    </submittedName>
</protein>
<evidence type="ECO:0000313" key="2">
    <source>
        <dbReference type="EMBL" id="VDN94577.1"/>
    </source>
</evidence>
<evidence type="ECO:0000313" key="3">
    <source>
        <dbReference type="Proteomes" id="UP000278627"/>
    </source>
</evidence>
<dbReference type="EMBL" id="UZAD01013387">
    <property type="protein sequence ID" value="VDN94577.1"/>
    <property type="molecule type" value="Genomic_DNA"/>
</dbReference>
<dbReference type="Proteomes" id="UP000278627">
    <property type="component" value="Unassembled WGS sequence"/>
</dbReference>
<keyword evidence="1" id="KW-0732">Signal</keyword>
<gene>
    <name evidence="2" type="ORF">BPAG_LOCUS13392</name>
</gene>
<accession>A0A0N4TWY8</accession>
<dbReference type="WBParaSite" id="BPAG_0001346401-mRNA-1">
    <property type="protein sequence ID" value="BPAG_0001346401-mRNA-1"/>
    <property type="gene ID" value="BPAG_0001346401"/>
</dbReference>
<dbReference type="AlphaFoldDB" id="A0A0N4TWY8"/>
<proteinExistence type="predicted"/>
<feature type="chain" id="PRO_5043122294" evidence="1">
    <location>
        <begin position="23"/>
        <end position="158"/>
    </location>
</feature>
<name>A0A0N4TWY8_BRUPA</name>
<reference evidence="4" key="1">
    <citation type="submission" date="2017-02" db="UniProtKB">
        <authorList>
            <consortium name="WormBaseParasite"/>
        </authorList>
    </citation>
    <scope>IDENTIFICATION</scope>
</reference>
<evidence type="ECO:0000256" key="1">
    <source>
        <dbReference type="SAM" id="SignalP"/>
    </source>
</evidence>
<organism evidence="4">
    <name type="scientific">Brugia pahangi</name>
    <name type="common">Filarial nematode worm</name>
    <dbReference type="NCBI Taxonomy" id="6280"/>
    <lineage>
        <taxon>Eukaryota</taxon>
        <taxon>Metazoa</taxon>
        <taxon>Ecdysozoa</taxon>
        <taxon>Nematoda</taxon>
        <taxon>Chromadorea</taxon>
        <taxon>Rhabditida</taxon>
        <taxon>Spirurina</taxon>
        <taxon>Spiruromorpha</taxon>
        <taxon>Filarioidea</taxon>
        <taxon>Onchocercidae</taxon>
        <taxon>Brugia</taxon>
    </lineage>
</organism>
<reference evidence="2 3" key="2">
    <citation type="submission" date="2018-11" db="EMBL/GenBank/DDBJ databases">
        <authorList>
            <consortium name="Pathogen Informatics"/>
        </authorList>
    </citation>
    <scope>NUCLEOTIDE SEQUENCE [LARGE SCALE GENOMIC DNA]</scope>
</reference>